<keyword evidence="1" id="KW-0732">Signal</keyword>
<accession>A0A9D1K3Z9</accession>
<evidence type="ECO:0000313" key="2">
    <source>
        <dbReference type="EMBL" id="HIS83455.1"/>
    </source>
</evidence>
<evidence type="ECO:0000256" key="1">
    <source>
        <dbReference type="SAM" id="SignalP"/>
    </source>
</evidence>
<sequence length="227" mass="27337">MKKYLFLIMSLLIFCNIAKAYECDQMVLNSINDKQIIDYNPLTKKWSRNLGLNDYVFTKHITIGTGGFSEYIYKDKTYDTNSTYEFLYYTKLYGYNAHQMKFFELLFDGNEFTRRDLTKEEVQYLFPDVQIIMVSEFTDNEISVELPIFHKKAYMILNDTDRDFYKYQFEYYKGQSLFNNIFEVNMPRVMVYSHFKSRDEMFPILRINVKPKFPFGNKAKTDKEQNL</sequence>
<feature type="chain" id="PRO_5039676581" evidence="1">
    <location>
        <begin position="21"/>
        <end position="227"/>
    </location>
</feature>
<dbReference type="Proteomes" id="UP000824139">
    <property type="component" value="Unassembled WGS sequence"/>
</dbReference>
<reference evidence="2" key="1">
    <citation type="submission" date="2020-10" db="EMBL/GenBank/DDBJ databases">
        <authorList>
            <person name="Gilroy R."/>
        </authorList>
    </citation>
    <scope>NUCLEOTIDE SEQUENCE</scope>
    <source>
        <strain evidence="2">CHK152-2994</strain>
    </source>
</reference>
<gene>
    <name evidence="2" type="ORF">IAD41_07615</name>
</gene>
<reference evidence="2" key="2">
    <citation type="journal article" date="2021" name="PeerJ">
        <title>Extensive microbial diversity within the chicken gut microbiome revealed by metagenomics and culture.</title>
        <authorList>
            <person name="Gilroy R."/>
            <person name="Ravi A."/>
            <person name="Getino M."/>
            <person name="Pursley I."/>
            <person name="Horton D.L."/>
            <person name="Alikhan N.F."/>
            <person name="Baker D."/>
            <person name="Gharbi K."/>
            <person name="Hall N."/>
            <person name="Watson M."/>
            <person name="Adriaenssens E.M."/>
            <person name="Foster-Nyarko E."/>
            <person name="Jarju S."/>
            <person name="Secka A."/>
            <person name="Antonio M."/>
            <person name="Oren A."/>
            <person name="Chaudhuri R.R."/>
            <person name="La Ragione R."/>
            <person name="Hildebrand F."/>
            <person name="Pallen M.J."/>
        </authorList>
    </citation>
    <scope>NUCLEOTIDE SEQUENCE</scope>
    <source>
        <strain evidence="2">CHK152-2994</strain>
    </source>
</reference>
<feature type="signal peptide" evidence="1">
    <location>
        <begin position="1"/>
        <end position="20"/>
    </location>
</feature>
<protein>
    <submittedName>
        <fullName evidence="2">Uncharacterized protein</fullName>
    </submittedName>
</protein>
<dbReference type="EMBL" id="DVJO01000167">
    <property type="protein sequence ID" value="HIS83455.1"/>
    <property type="molecule type" value="Genomic_DNA"/>
</dbReference>
<dbReference type="AlphaFoldDB" id="A0A9D1K3Z9"/>
<proteinExistence type="predicted"/>
<name>A0A9D1K3Z9_9BACT</name>
<evidence type="ECO:0000313" key="3">
    <source>
        <dbReference type="Proteomes" id="UP000824139"/>
    </source>
</evidence>
<organism evidence="2 3">
    <name type="scientific">Candidatus Scatenecus faecavium</name>
    <dbReference type="NCBI Taxonomy" id="2840915"/>
    <lineage>
        <taxon>Bacteria</taxon>
        <taxon>Candidatus Scatenecus</taxon>
    </lineage>
</organism>
<comment type="caution">
    <text evidence="2">The sequence shown here is derived from an EMBL/GenBank/DDBJ whole genome shotgun (WGS) entry which is preliminary data.</text>
</comment>